<dbReference type="SUPFAM" id="SSF52777">
    <property type="entry name" value="CoA-dependent acyltransferases"/>
    <property type="match status" value="1"/>
</dbReference>
<dbReference type="RefSeq" id="WP_190204126.1">
    <property type="nucleotide sequence ID" value="NZ_BNBI01000004.1"/>
</dbReference>
<gene>
    <name evidence="1" type="ORF">GCM10018772_23580</name>
</gene>
<accession>A0A919ACW2</accession>
<reference evidence="1" key="2">
    <citation type="submission" date="2020-09" db="EMBL/GenBank/DDBJ databases">
        <authorList>
            <person name="Sun Q."/>
            <person name="Ohkuma M."/>
        </authorList>
    </citation>
    <scope>NUCLEOTIDE SEQUENCE</scope>
    <source>
        <strain evidence="1">JCM 4477</strain>
    </source>
</reference>
<comment type="caution">
    <text evidence="1">The sequence shown here is derived from an EMBL/GenBank/DDBJ whole genome shotgun (WGS) entry which is preliminary data.</text>
</comment>
<dbReference type="Proteomes" id="UP000630718">
    <property type="component" value="Unassembled WGS sequence"/>
</dbReference>
<protein>
    <submittedName>
        <fullName evidence="1">Uncharacterized protein</fullName>
    </submittedName>
</protein>
<dbReference type="EMBL" id="BNBI01000004">
    <property type="protein sequence ID" value="GHE98434.1"/>
    <property type="molecule type" value="Genomic_DNA"/>
</dbReference>
<proteinExistence type="predicted"/>
<evidence type="ECO:0000313" key="2">
    <source>
        <dbReference type="Proteomes" id="UP000630718"/>
    </source>
</evidence>
<reference evidence="1" key="1">
    <citation type="journal article" date="2014" name="Int. J. Syst. Evol. Microbiol.">
        <title>Complete genome sequence of Corynebacterium casei LMG S-19264T (=DSM 44701T), isolated from a smear-ripened cheese.</title>
        <authorList>
            <consortium name="US DOE Joint Genome Institute (JGI-PGF)"/>
            <person name="Walter F."/>
            <person name="Albersmeier A."/>
            <person name="Kalinowski J."/>
            <person name="Ruckert C."/>
        </authorList>
    </citation>
    <scope>NUCLEOTIDE SEQUENCE</scope>
    <source>
        <strain evidence="1">JCM 4477</strain>
    </source>
</reference>
<dbReference type="AlphaFoldDB" id="A0A919ACW2"/>
<organism evidence="1 2">
    <name type="scientific">Streptomyces fumanus</name>
    <dbReference type="NCBI Taxonomy" id="67302"/>
    <lineage>
        <taxon>Bacteria</taxon>
        <taxon>Bacillati</taxon>
        <taxon>Actinomycetota</taxon>
        <taxon>Actinomycetes</taxon>
        <taxon>Kitasatosporales</taxon>
        <taxon>Streptomycetaceae</taxon>
        <taxon>Streptomyces</taxon>
    </lineage>
</organism>
<evidence type="ECO:0000313" key="1">
    <source>
        <dbReference type="EMBL" id="GHE98434.1"/>
    </source>
</evidence>
<dbReference type="Gene3D" id="3.30.559.10">
    <property type="entry name" value="Chloramphenicol acetyltransferase-like domain"/>
    <property type="match status" value="1"/>
</dbReference>
<dbReference type="InterPro" id="IPR023213">
    <property type="entry name" value="CAT-like_dom_sf"/>
</dbReference>
<keyword evidence="2" id="KW-1185">Reference proteome</keyword>
<name>A0A919ACW2_9ACTN</name>
<sequence length="140" mass="15704">MLRAGVSADGYQRVLPEVPRYATRRAEARGADDERARRLVEEIRAEMSHRVRPTDQWPLFELRTTRTADGLLLHLAVDLLICDYGSIRMLLGELHELCTGPGSSEADGVEAGEAAPTCRDYVLAARAARQGTRHQRDRDY</sequence>